<sequence>MKNVPKIRFKGFTDAWEQRKLRDIAERVSRKNSNLDTTLPLTISAEHGLIDQRLFFDKRIASKDLSGYYLINKGEFAYNKSTSVNAKWGTIKRLDNYKNGALSTLYIIFKIGNLNLISSDFIVSYYETTNWYKGIRAIACEGARNHGLLNISPDDFFKTKISIPTTFKEQHLIGSLFCKINNLITLHQRKCEQLKTLKKFLLQKMFPENGNEKPELRFAGFTDAWEQRELNEFASKVKEKNTNGRYTETLTNSAENGIVSQREFFDKDISNEENLANYYIIGENDFVYNPRISNLAPVGPINRNKLHRSGVISPLYLAFSIKNMDYSFLEWFFKTSMWHRYMNFFGDTGARSDRFSIKANTFFKMPIPNTSIEEQKKVGHFFNQVDTLITLHQRKYEEFKKVKQYLLQNMFPQE</sequence>
<name>A0A2X0VA04_9GAMM</name>
<keyword evidence="1" id="KW-0680">Restriction system</keyword>
<gene>
    <name evidence="3" type="ORF">NCTC13093_01014</name>
</gene>
<dbReference type="GO" id="GO:0003677">
    <property type="term" value="F:DNA binding"/>
    <property type="evidence" value="ECO:0007669"/>
    <property type="project" value="UniProtKB-KW"/>
</dbReference>
<dbReference type="AlphaFoldDB" id="A0A2X0VA04"/>
<dbReference type="SUPFAM" id="SSF116734">
    <property type="entry name" value="DNA methylase specificity domain"/>
    <property type="match status" value="2"/>
</dbReference>
<evidence type="ECO:0000256" key="2">
    <source>
        <dbReference type="ARBA" id="ARBA00023125"/>
    </source>
</evidence>
<proteinExistence type="predicted"/>
<dbReference type="PANTHER" id="PTHR30408:SF12">
    <property type="entry name" value="TYPE I RESTRICTION ENZYME MJAVIII SPECIFICITY SUBUNIT"/>
    <property type="match status" value="1"/>
</dbReference>
<organism evidence="3 4">
    <name type="scientific">Anaerobiospirillum thomasii</name>
    <dbReference type="NCBI Taxonomy" id="179995"/>
    <lineage>
        <taxon>Bacteria</taxon>
        <taxon>Pseudomonadati</taxon>
        <taxon>Pseudomonadota</taxon>
        <taxon>Gammaproteobacteria</taxon>
        <taxon>Aeromonadales</taxon>
        <taxon>Succinivibrionaceae</taxon>
        <taxon>Anaerobiospirillum</taxon>
    </lineage>
</organism>
<dbReference type="InterPro" id="IPR044946">
    <property type="entry name" value="Restrct_endonuc_typeI_TRD_sf"/>
</dbReference>
<dbReference type="GO" id="GO:0009307">
    <property type="term" value="P:DNA restriction-modification system"/>
    <property type="evidence" value="ECO:0007669"/>
    <property type="project" value="UniProtKB-KW"/>
</dbReference>
<evidence type="ECO:0000256" key="1">
    <source>
        <dbReference type="ARBA" id="ARBA00022747"/>
    </source>
</evidence>
<dbReference type="InterPro" id="IPR052021">
    <property type="entry name" value="Type-I_RS_S_subunit"/>
</dbReference>
<accession>A0A2X0VA04</accession>
<dbReference type="EMBL" id="UAPV01000001">
    <property type="protein sequence ID" value="SPT69635.1"/>
    <property type="molecule type" value="Genomic_DNA"/>
</dbReference>
<keyword evidence="2" id="KW-0238">DNA-binding</keyword>
<dbReference type="Gene3D" id="3.90.220.20">
    <property type="entry name" value="DNA methylase specificity domains"/>
    <property type="match status" value="2"/>
</dbReference>
<evidence type="ECO:0000313" key="3">
    <source>
        <dbReference type="EMBL" id="SPT69635.1"/>
    </source>
</evidence>
<dbReference type="RefSeq" id="WP_113743790.1">
    <property type="nucleotide sequence ID" value="NZ_UAPV01000001.1"/>
</dbReference>
<evidence type="ECO:0000313" key="4">
    <source>
        <dbReference type="Proteomes" id="UP000250086"/>
    </source>
</evidence>
<keyword evidence="4" id="KW-1185">Reference proteome</keyword>
<protein>
    <submittedName>
        <fullName evidence="3">Type I restriction modification DNA specificity domain</fullName>
    </submittedName>
</protein>
<dbReference type="Proteomes" id="UP000250086">
    <property type="component" value="Unassembled WGS sequence"/>
</dbReference>
<reference evidence="3 4" key="1">
    <citation type="submission" date="2018-06" db="EMBL/GenBank/DDBJ databases">
        <authorList>
            <consortium name="Pathogen Informatics"/>
            <person name="Doyle S."/>
        </authorList>
    </citation>
    <scope>NUCLEOTIDE SEQUENCE [LARGE SCALE GENOMIC DNA]</scope>
    <source>
        <strain evidence="3 4">NCTC13093</strain>
    </source>
</reference>
<dbReference type="PANTHER" id="PTHR30408">
    <property type="entry name" value="TYPE-1 RESTRICTION ENZYME ECOKI SPECIFICITY PROTEIN"/>
    <property type="match status" value="1"/>
</dbReference>
<dbReference type="REBASE" id="377845">
    <property type="entry name" value="S.Ath13093II"/>
</dbReference>